<dbReference type="PANTHER" id="PTHR46333">
    <property type="entry name" value="CYTOKINESIS PROTEIN 3"/>
    <property type="match status" value="1"/>
</dbReference>
<evidence type="ECO:0000259" key="2">
    <source>
        <dbReference type="SMART" id="SM00460"/>
    </source>
</evidence>
<keyword evidence="4" id="KW-1185">Reference proteome</keyword>
<dbReference type="SMART" id="SM00460">
    <property type="entry name" value="TGc"/>
    <property type="match status" value="1"/>
</dbReference>
<feature type="chain" id="PRO_5006894232" description="Transglutaminase-like domain-containing protein" evidence="1">
    <location>
        <begin position="29"/>
        <end position="386"/>
    </location>
</feature>
<dbReference type="EMBL" id="LNAM01000186">
    <property type="protein sequence ID" value="KSV58116.1"/>
    <property type="molecule type" value="Genomic_DNA"/>
</dbReference>
<organism evidence="3 4">
    <name type="scientific">Acetivibrio ethanolgignens</name>
    <dbReference type="NCBI Taxonomy" id="290052"/>
    <lineage>
        <taxon>Bacteria</taxon>
        <taxon>Bacillati</taxon>
        <taxon>Bacillota</taxon>
        <taxon>Clostridia</taxon>
        <taxon>Eubacteriales</taxon>
        <taxon>Oscillospiraceae</taxon>
        <taxon>Acetivibrio</taxon>
    </lineage>
</organism>
<dbReference type="Pfam" id="PF13290">
    <property type="entry name" value="CHB_HEX_C_1"/>
    <property type="match status" value="1"/>
</dbReference>
<dbReference type="RefSeq" id="WP_058353709.1">
    <property type="nucleotide sequence ID" value="NZ_CABMMD010000186.1"/>
</dbReference>
<dbReference type="SUPFAM" id="SSF54001">
    <property type="entry name" value="Cysteine proteinases"/>
    <property type="match status" value="1"/>
</dbReference>
<dbReference type="GO" id="GO:0005737">
    <property type="term" value="C:cytoplasm"/>
    <property type="evidence" value="ECO:0007669"/>
    <property type="project" value="TreeGrafter"/>
</dbReference>
<dbReference type="AlphaFoldDB" id="A0A0V8QC74"/>
<sequence>MIIRQIKKCMLGATVALLLAAAPFVASFSENGGGTVVEAASARLSAPVVSKKAGTYKNKVTVTIENKAARGKIYYTTDGKIPTAKSRVYKKPLTFQRTTVLKLCCISGNQKSAVVTRRYVIKKSSSPYKPMDEDIYTHSRVEKYINALAYEDKKNLTAEEKQVCQKIEQIIAETIHEGMTREEKAKAIHDYIINLNAYDYENYNRGTLPDTAFDVRGVLLRNKSVCQGYAETYFIFMHLLDIPCKMISGGDHGWNLVKLSDGKWYHVDCTWDDPVMEGGEQKLLYRYLFMNDEIMLLDHQWEVKDFPACNGTKYLYYGYDTKLASVNDFADAVRKAYAEGKHELTVLYPEEGLPDLQIICDITGANRVGYYPPEKLGKYTIFTVTW</sequence>
<proteinExistence type="predicted"/>
<name>A0A0V8QC74_9FIRM</name>
<dbReference type="OrthoDB" id="9788327at2"/>
<feature type="signal peptide" evidence="1">
    <location>
        <begin position="1"/>
        <end position="28"/>
    </location>
</feature>
<dbReference type="STRING" id="290052.ASU35_03535"/>
<accession>A0A0V8QC74</accession>
<reference evidence="3 4" key="1">
    <citation type="submission" date="2015-11" db="EMBL/GenBank/DDBJ databases">
        <title>Butyribacter intestini gen. nov., sp. nov., a butyric acid-producing bacterium of the family Lachnospiraceae isolated from the human faeces.</title>
        <authorList>
            <person name="Zou Y."/>
            <person name="Xue W."/>
            <person name="Luo G."/>
            <person name="Lv M."/>
        </authorList>
    </citation>
    <scope>NUCLEOTIDE SEQUENCE [LARGE SCALE GENOMIC DNA]</scope>
    <source>
        <strain evidence="3 4">ACET-33324</strain>
    </source>
</reference>
<dbReference type="Proteomes" id="UP000054874">
    <property type="component" value="Unassembled WGS sequence"/>
</dbReference>
<dbReference type="PANTHER" id="PTHR46333:SF2">
    <property type="entry name" value="CYTOKINESIS PROTEIN 3"/>
    <property type="match status" value="1"/>
</dbReference>
<dbReference type="InterPro" id="IPR038765">
    <property type="entry name" value="Papain-like_cys_pep_sf"/>
</dbReference>
<evidence type="ECO:0000256" key="1">
    <source>
        <dbReference type="SAM" id="SignalP"/>
    </source>
</evidence>
<dbReference type="InterPro" id="IPR052557">
    <property type="entry name" value="CAP/Cytokinesis_protein"/>
</dbReference>
<feature type="domain" description="Transglutaminase-like" evidence="2">
    <location>
        <begin position="219"/>
        <end position="271"/>
    </location>
</feature>
<keyword evidence="1" id="KW-0732">Signal</keyword>
<comment type="caution">
    <text evidence="3">The sequence shown here is derived from an EMBL/GenBank/DDBJ whole genome shotgun (WGS) entry which is preliminary data.</text>
</comment>
<dbReference type="Pfam" id="PF01841">
    <property type="entry name" value="Transglut_core"/>
    <property type="match status" value="1"/>
</dbReference>
<gene>
    <name evidence="3" type="ORF">ASU35_03535</name>
</gene>
<dbReference type="Gene3D" id="3.10.620.30">
    <property type="match status" value="1"/>
</dbReference>
<protein>
    <recommendedName>
        <fullName evidence="2">Transglutaminase-like domain-containing protein</fullName>
    </recommendedName>
</protein>
<evidence type="ECO:0000313" key="4">
    <source>
        <dbReference type="Proteomes" id="UP000054874"/>
    </source>
</evidence>
<evidence type="ECO:0000313" key="3">
    <source>
        <dbReference type="EMBL" id="KSV58116.1"/>
    </source>
</evidence>
<dbReference type="InterPro" id="IPR002931">
    <property type="entry name" value="Transglutaminase-like"/>
</dbReference>
<dbReference type="InterPro" id="IPR059177">
    <property type="entry name" value="GH29D-like_dom"/>
</dbReference>